<dbReference type="RefSeq" id="WP_344699092.1">
    <property type="nucleotide sequence ID" value="NZ_BAABBM010000001.1"/>
</dbReference>
<gene>
    <name evidence="6" type="primary">tilS</name>
    <name evidence="8" type="ORF">GCM10022276_15330</name>
</gene>
<evidence type="ECO:0000313" key="8">
    <source>
        <dbReference type="EMBL" id="GAA3897264.1"/>
    </source>
</evidence>
<evidence type="ECO:0000256" key="3">
    <source>
        <dbReference type="ARBA" id="ARBA00022741"/>
    </source>
</evidence>
<keyword evidence="6" id="KW-0963">Cytoplasm</keyword>
<comment type="catalytic activity">
    <reaction evidence="5 6">
        <text>cytidine(34) in tRNA(Ile2) + L-lysine + ATP = lysidine(34) in tRNA(Ile2) + AMP + diphosphate + H(+)</text>
        <dbReference type="Rhea" id="RHEA:43744"/>
        <dbReference type="Rhea" id="RHEA-COMP:10625"/>
        <dbReference type="Rhea" id="RHEA-COMP:10670"/>
        <dbReference type="ChEBI" id="CHEBI:15378"/>
        <dbReference type="ChEBI" id="CHEBI:30616"/>
        <dbReference type="ChEBI" id="CHEBI:32551"/>
        <dbReference type="ChEBI" id="CHEBI:33019"/>
        <dbReference type="ChEBI" id="CHEBI:82748"/>
        <dbReference type="ChEBI" id="CHEBI:83665"/>
        <dbReference type="ChEBI" id="CHEBI:456215"/>
        <dbReference type="EC" id="6.3.4.19"/>
    </reaction>
</comment>
<dbReference type="Proteomes" id="UP001500827">
    <property type="component" value="Unassembled WGS sequence"/>
</dbReference>
<dbReference type="CDD" id="cd01992">
    <property type="entry name" value="TilS_N"/>
    <property type="match status" value="1"/>
</dbReference>
<dbReference type="InterPro" id="IPR012094">
    <property type="entry name" value="tRNA_Ile_lys_synt"/>
</dbReference>
<dbReference type="EMBL" id="BAABBM010000001">
    <property type="protein sequence ID" value="GAA3897264.1"/>
    <property type="molecule type" value="Genomic_DNA"/>
</dbReference>
<comment type="similarity">
    <text evidence="6">Belongs to the tRNA(Ile)-lysidine synthase family.</text>
</comment>
<dbReference type="SUPFAM" id="SSF52402">
    <property type="entry name" value="Adenine nucleotide alpha hydrolases-like"/>
    <property type="match status" value="1"/>
</dbReference>
<evidence type="ECO:0000256" key="5">
    <source>
        <dbReference type="ARBA" id="ARBA00048539"/>
    </source>
</evidence>
<comment type="subcellular location">
    <subcellularLocation>
        <location evidence="6">Cytoplasm</location>
    </subcellularLocation>
</comment>
<evidence type="ECO:0000313" key="9">
    <source>
        <dbReference type="Proteomes" id="UP001500827"/>
    </source>
</evidence>
<accession>A0ABP7LB30</accession>
<dbReference type="InterPro" id="IPR014729">
    <property type="entry name" value="Rossmann-like_a/b/a_fold"/>
</dbReference>
<keyword evidence="2 6" id="KW-0819">tRNA processing</keyword>
<keyword evidence="1 6" id="KW-0436">Ligase</keyword>
<feature type="binding site" evidence="6">
    <location>
        <begin position="30"/>
        <end position="35"/>
    </location>
    <ligand>
        <name>ATP</name>
        <dbReference type="ChEBI" id="CHEBI:30616"/>
    </ligand>
</feature>
<evidence type="ECO:0000256" key="6">
    <source>
        <dbReference type="HAMAP-Rule" id="MF_01161"/>
    </source>
</evidence>
<proteinExistence type="inferred from homology"/>
<feature type="domain" description="tRNA(Ile)-lysidine/2-thiocytidine synthase N-terminal" evidence="7">
    <location>
        <begin position="25"/>
        <end position="203"/>
    </location>
</feature>
<keyword evidence="3 6" id="KW-0547">Nucleotide-binding</keyword>
<evidence type="ECO:0000256" key="1">
    <source>
        <dbReference type="ARBA" id="ARBA00022598"/>
    </source>
</evidence>
<dbReference type="HAMAP" id="MF_01161">
    <property type="entry name" value="tRNA_Ile_lys_synt"/>
    <property type="match status" value="1"/>
</dbReference>
<protein>
    <recommendedName>
        <fullName evidence="6">tRNA(Ile)-lysidine synthase</fullName>
        <ecNumber evidence="6">6.3.4.19</ecNumber>
    </recommendedName>
    <alternativeName>
        <fullName evidence="6">tRNA(Ile)-2-lysyl-cytidine synthase</fullName>
    </alternativeName>
    <alternativeName>
        <fullName evidence="6">tRNA(Ile)-lysidine synthetase</fullName>
    </alternativeName>
</protein>
<keyword evidence="9" id="KW-1185">Reference proteome</keyword>
<dbReference type="NCBIfam" id="TIGR02432">
    <property type="entry name" value="lysidine_TilS_N"/>
    <property type="match status" value="1"/>
</dbReference>
<dbReference type="Gene3D" id="3.40.50.620">
    <property type="entry name" value="HUPs"/>
    <property type="match status" value="1"/>
</dbReference>
<keyword evidence="4 6" id="KW-0067">ATP-binding</keyword>
<dbReference type="Pfam" id="PF01171">
    <property type="entry name" value="ATP_bind_3"/>
    <property type="match status" value="1"/>
</dbReference>
<evidence type="ECO:0000259" key="7">
    <source>
        <dbReference type="Pfam" id="PF01171"/>
    </source>
</evidence>
<dbReference type="PANTHER" id="PTHR43033">
    <property type="entry name" value="TRNA(ILE)-LYSIDINE SYNTHASE-RELATED"/>
    <property type="match status" value="1"/>
</dbReference>
<dbReference type="InterPro" id="IPR012795">
    <property type="entry name" value="tRNA_Ile_lys_synt_N"/>
</dbReference>
<name>A0ABP7LB30_9SPHN</name>
<sequence>MVPDAALVERFKADLDKLIDPRERIGVAVSGGPDSVALLLLAAAARPGKVEAATVDHALRPESAREAAQVAELCENLNVGHQILTVDWPQKPETGIQERARAARYKLLGAWAQDRGLRAVATGHHLDDQVETLVMRLNRGSGVRGLAGMGAKGAVPGSRILLVRPLLGWRHVELEQLCRDAGSLTAHDPSNDDTQYERVRVRQALDRADWLDREGLAASATNLRRAHAALNWASAREWDHSVFDANGELLYRAGDAPSEIRRRIVARAIGQLATEGRGAELRGRELDRLLEALAGGETTTIRGVLCSGGKDWRFSKAPPRRGG</sequence>
<evidence type="ECO:0000256" key="2">
    <source>
        <dbReference type="ARBA" id="ARBA00022694"/>
    </source>
</evidence>
<dbReference type="InterPro" id="IPR011063">
    <property type="entry name" value="TilS/TtcA_N"/>
</dbReference>
<organism evidence="8 9">
    <name type="scientific">Sphingomonas limnosediminicola</name>
    <dbReference type="NCBI Taxonomy" id="940133"/>
    <lineage>
        <taxon>Bacteria</taxon>
        <taxon>Pseudomonadati</taxon>
        <taxon>Pseudomonadota</taxon>
        <taxon>Alphaproteobacteria</taxon>
        <taxon>Sphingomonadales</taxon>
        <taxon>Sphingomonadaceae</taxon>
        <taxon>Sphingomonas</taxon>
    </lineage>
</organism>
<comment type="function">
    <text evidence="6">Ligates lysine onto the cytidine present at position 34 of the AUA codon-specific tRNA(Ile) that contains the anticodon CAU, in an ATP-dependent manner. Cytidine is converted to lysidine, thus changing the amino acid specificity of the tRNA from methionine to isoleucine.</text>
</comment>
<dbReference type="EC" id="6.3.4.19" evidence="6"/>
<comment type="domain">
    <text evidence="6">The N-terminal region contains the highly conserved SGGXDS motif, predicted to be a P-loop motif involved in ATP binding.</text>
</comment>
<reference evidence="9" key="1">
    <citation type="journal article" date="2019" name="Int. J. Syst. Evol. Microbiol.">
        <title>The Global Catalogue of Microorganisms (GCM) 10K type strain sequencing project: providing services to taxonomists for standard genome sequencing and annotation.</title>
        <authorList>
            <consortium name="The Broad Institute Genomics Platform"/>
            <consortium name="The Broad Institute Genome Sequencing Center for Infectious Disease"/>
            <person name="Wu L."/>
            <person name="Ma J."/>
        </authorList>
    </citation>
    <scope>NUCLEOTIDE SEQUENCE [LARGE SCALE GENOMIC DNA]</scope>
    <source>
        <strain evidence="9">JCM 17543</strain>
    </source>
</reference>
<comment type="caution">
    <text evidence="8">The sequence shown here is derived from an EMBL/GenBank/DDBJ whole genome shotgun (WGS) entry which is preliminary data.</text>
</comment>
<dbReference type="PANTHER" id="PTHR43033:SF5">
    <property type="entry name" value="TRNA(ILE)-LYSIDINE SYNTHETASE"/>
    <property type="match status" value="1"/>
</dbReference>
<evidence type="ECO:0000256" key="4">
    <source>
        <dbReference type="ARBA" id="ARBA00022840"/>
    </source>
</evidence>